<dbReference type="OrthoDB" id="3248909at2759"/>
<protein>
    <submittedName>
        <fullName evidence="2">Uncharacterized protein</fullName>
    </submittedName>
</protein>
<dbReference type="AlphaFoldDB" id="A0A6A6XVD7"/>
<evidence type="ECO:0000313" key="2">
    <source>
        <dbReference type="EMBL" id="KAF2799724.1"/>
    </source>
</evidence>
<sequence length="356" mass="39366">MYPNSNFTVLWINASFPRWYADISTGPSRLIFPDKPQVAALNCMTILETVNASVTVSINDGSVQAYKLLDQPKNATEAWIGFDSHWANETEYRNRPGSPQYNNTVSWGYFFQIALITASDPIPEKAPFVPSNRDGAFSFQEEDLYSDIYSYASLALAEYNREALLDADLLANISNEVFSTFFQVFVSLPNGYDGYWAFQSVGEQRPFGLDFEPRVTTTITSTTTYISTLCSMSPEPASQYIMNRHNGTTVASLIFLTNLVCVPTANVTLTSTITETMVAYPNTNPTPTSTTSSPLMVGPPLLPPVARRATPTRSSKYFNEIPATLSIRTEILVISPLALFFSIGILGFLIVSTFVI</sequence>
<feature type="transmembrane region" description="Helical" evidence="1">
    <location>
        <begin position="331"/>
        <end position="355"/>
    </location>
</feature>
<dbReference type="Proteomes" id="UP000799757">
    <property type="component" value="Unassembled WGS sequence"/>
</dbReference>
<evidence type="ECO:0000256" key="1">
    <source>
        <dbReference type="SAM" id="Phobius"/>
    </source>
</evidence>
<dbReference type="EMBL" id="MU001759">
    <property type="protein sequence ID" value="KAF2799724.1"/>
    <property type="molecule type" value="Genomic_DNA"/>
</dbReference>
<keyword evidence="1" id="KW-1133">Transmembrane helix</keyword>
<evidence type="ECO:0000313" key="3">
    <source>
        <dbReference type="Proteomes" id="UP000799757"/>
    </source>
</evidence>
<keyword evidence="1" id="KW-0812">Transmembrane</keyword>
<proteinExistence type="predicted"/>
<accession>A0A6A6XVD7</accession>
<organism evidence="2 3">
    <name type="scientific">Melanomma pulvis-pyrius CBS 109.77</name>
    <dbReference type="NCBI Taxonomy" id="1314802"/>
    <lineage>
        <taxon>Eukaryota</taxon>
        <taxon>Fungi</taxon>
        <taxon>Dikarya</taxon>
        <taxon>Ascomycota</taxon>
        <taxon>Pezizomycotina</taxon>
        <taxon>Dothideomycetes</taxon>
        <taxon>Pleosporomycetidae</taxon>
        <taxon>Pleosporales</taxon>
        <taxon>Melanommataceae</taxon>
        <taxon>Melanomma</taxon>
    </lineage>
</organism>
<keyword evidence="3" id="KW-1185">Reference proteome</keyword>
<reference evidence="2" key="1">
    <citation type="journal article" date="2020" name="Stud. Mycol.">
        <title>101 Dothideomycetes genomes: a test case for predicting lifestyles and emergence of pathogens.</title>
        <authorList>
            <person name="Haridas S."/>
            <person name="Albert R."/>
            <person name="Binder M."/>
            <person name="Bloem J."/>
            <person name="Labutti K."/>
            <person name="Salamov A."/>
            <person name="Andreopoulos B."/>
            <person name="Baker S."/>
            <person name="Barry K."/>
            <person name="Bills G."/>
            <person name="Bluhm B."/>
            <person name="Cannon C."/>
            <person name="Castanera R."/>
            <person name="Culley D."/>
            <person name="Daum C."/>
            <person name="Ezra D."/>
            <person name="Gonzalez J."/>
            <person name="Henrissat B."/>
            <person name="Kuo A."/>
            <person name="Liang C."/>
            <person name="Lipzen A."/>
            <person name="Lutzoni F."/>
            <person name="Magnuson J."/>
            <person name="Mondo S."/>
            <person name="Nolan M."/>
            <person name="Ohm R."/>
            <person name="Pangilinan J."/>
            <person name="Park H.-J."/>
            <person name="Ramirez L."/>
            <person name="Alfaro M."/>
            <person name="Sun H."/>
            <person name="Tritt A."/>
            <person name="Yoshinaga Y."/>
            <person name="Zwiers L.-H."/>
            <person name="Turgeon B."/>
            <person name="Goodwin S."/>
            <person name="Spatafora J."/>
            <person name="Crous P."/>
            <person name="Grigoriev I."/>
        </authorList>
    </citation>
    <scope>NUCLEOTIDE SEQUENCE</scope>
    <source>
        <strain evidence="2">CBS 109.77</strain>
    </source>
</reference>
<gene>
    <name evidence="2" type="ORF">K505DRAFT_356316</name>
</gene>
<name>A0A6A6XVD7_9PLEO</name>
<keyword evidence="1" id="KW-0472">Membrane</keyword>